<keyword evidence="8" id="KW-1185">Reference proteome</keyword>
<evidence type="ECO:0000256" key="6">
    <source>
        <dbReference type="SAM" id="MobiDB-lite"/>
    </source>
</evidence>
<keyword evidence="5" id="KW-0966">Cell projection</keyword>
<comment type="subcellular location">
    <subcellularLocation>
        <location evidence="1">Cytoplasm</location>
        <location evidence="1">Cytoskeleton</location>
        <location evidence="1">Cilium axoneme</location>
    </subcellularLocation>
</comment>
<organism evidence="7 8">
    <name type="scientific">Nomascus leucogenys</name>
    <name type="common">Northern white-cheeked gibbon</name>
    <name type="synonym">Hylobates leucogenys</name>
    <dbReference type="NCBI Taxonomy" id="61853"/>
    <lineage>
        <taxon>Eukaryota</taxon>
        <taxon>Metazoa</taxon>
        <taxon>Chordata</taxon>
        <taxon>Craniata</taxon>
        <taxon>Vertebrata</taxon>
        <taxon>Euteleostomi</taxon>
        <taxon>Mammalia</taxon>
        <taxon>Eutheria</taxon>
        <taxon>Euarchontoglires</taxon>
        <taxon>Primates</taxon>
        <taxon>Haplorrhini</taxon>
        <taxon>Catarrhini</taxon>
        <taxon>Hylobatidae</taxon>
        <taxon>Nomascus</taxon>
    </lineage>
</organism>
<dbReference type="CDD" id="cd22963">
    <property type="entry name" value="DD_CrRSP4-like"/>
    <property type="match status" value="1"/>
</dbReference>
<dbReference type="PANTHER" id="PTHR13159">
    <property type="entry name" value="RADIAL SPOKEHEAD-RELATED"/>
    <property type="match status" value="1"/>
</dbReference>
<proteinExistence type="predicted"/>
<feature type="region of interest" description="Disordered" evidence="6">
    <location>
        <begin position="450"/>
        <end position="469"/>
    </location>
</feature>
<keyword evidence="2" id="KW-0963">Cytoplasm</keyword>
<dbReference type="PANTHER" id="PTHR13159:SF4">
    <property type="entry name" value="RADIAL SPOKE HEAD PROTEIN 4 HOMOLOG A"/>
    <property type="match status" value="1"/>
</dbReference>
<dbReference type="EMBL" id="ADFV01165137">
    <property type="status" value="NOT_ANNOTATED_CDS"/>
    <property type="molecule type" value="Genomic_DNA"/>
</dbReference>
<sequence length="469" mass="52796">MEGSTSPKQEKENQEELGETRRSWEGNTAASPQYSEPESSEPLEAKQGPETGRQSRSSRPWSPQSRARTPLGGPAGPETSSPALVSPQEPSSTPSPLAPARQDLEGLPQSERTMSVIPEAGTPYPDPLEQSSHKRESTPHHTSQSEGNTSQQSQQPKPHLCRRKDVSYNNAKQKELRFDVFQEEDSNSDYDLQQPAPGGSEVAPSMLEITIQNAKAYLLKTSSNSGFNLYDHLSNMLTKILNERPENAVDIFENISQDVKMAHFSKKFDAFQNENELLPTYEIAEKQKALFLQGHLEGVDQELEDEIGRCNWFNSIQKNEEEEEEEDEEKEEPDYIEQEVGPPLLTPISEDLEIQNIPPWTTRLSSNLIPQYAIAVLQSNLWPGAYAFSNGKKFENFYIGWGHKYSPDNYTPPVPPLVYQEYPSGPEITEMDDPSVEEEQAFRAAQEAVLLAAENEESEEDEDEEDDYD</sequence>
<keyword evidence="4" id="KW-0206">Cytoskeleton</keyword>
<evidence type="ECO:0000256" key="5">
    <source>
        <dbReference type="ARBA" id="ARBA00023273"/>
    </source>
</evidence>
<dbReference type="Pfam" id="PF04712">
    <property type="entry name" value="Radial_spoke"/>
    <property type="match status" value="2"/>
</dbReference>
<evidence type="ECO:0000256" key="3">
    <source>
        <dbReference type="ARBA" id="ARBA00023069"/>
    </source>
</evidence>
<evidence type="ECO:0000256" key="2">
    <source>
        <dbReference type="ARBA" id="ARBA00022490"/>
    </source>
</evidence>
<dbReference type="GO" id="GO:0001534">
    <property type="term" value="C:radial spoke"/>
    <property type="evidence" value="ECO:0007669"/>
    <property type="project" value="InterPro"/>
</dbReference>
<feature type="compositionally biased region" description="Polar residues" evidence="6">
    <location>
        <begin position="140"/>
        <end position="156"/>
    </location>
</feature>
<dbReference type="Ensembl" id="ENSNLET00000057321.1">
    <property type="protein sequence ID" value="ENSNLEP00000040221.1"/>
    <property type="gene ID" value="ENSNLEG00000013151.3"/>
</dbReference>
<protein>
    <submittedName>
        <fullName evidence="7">Radial spoke head component 4A</fullName>
    </submittedName>
</protein>
<dbReference type="EMBL" id="ADFV01165138">
    <property type="status" value="NOT_ANNOTATED_CDS"/>
    <property type="molecule type" value="Genomic_DNA"/>
</dbReference>
<evidence type="ECO:0000256" key="1">
    <source>
        <dbReference type="ARBA" id="ARBA00004430"/>
    </source>
</evidence>
<feature type="compositionally biased region" description="Basic and acidic residues" evidence="6">
    <location>
        <begin position="8"/>
        <end position="24"/>
    </location>
</feature>
<feature type="region of interest" description="Disordered" evidence="6">
    <location>
        <begin position="1"/>
        <end position="161"/>
    </location>
</feature>
<feature type="compositionally biased region" description="Low complexity" evidence="6">
    <location>
        <begin position="29"/>
        <end position="42"/>
    </location>
</feature>
<reference evidence="7" key="3">
    <citation type="submission" date="2025-09" db="UniProtKB">
        <authorList>
            <consortium name="Ensembl"/>
        </authorList>
    </citation>
    <scope>IDENTIFICATION</scope>
</reference>
<evidence type="ECO:0000256" key="4">
    <source>
        <dbReference type="ARBA" id="ARBA00023212"/>
    </source>
</evidence>
<feature type="compositionally biased region" description="Low complexity" evidence="6">
    <location>
        <begin position="54"/>
        <end position="68"/>
    </location>
</feature>
<evidence type="ECO:0000313" key="7">
    <source>
        <dbReference type="Ensembl" id="ENSNLEP00000040221.1"/>
    </source>
</evidence>
<dbReference type="Proteomes" id="UP000001073">
    <property type="component" value="Chromosome 3"/>
</dbReference>
<keyword evidence="3" id="KW-0969">Cilium</keyword>
<accession>A0A2I3H9S4</accession>
<dbReference type="InterPro" id="IPR006802">
    <property type="entry name" value="Radial_spoke"/>
</dbReference>
<reference evidence="7" key="2">
    <citation type="submission" date="2025-08" db="UniProtKB">
        <authorList>
            <consortium name="Ensembl"/>
        </authorList>
    </citation>
    <scope>IDENTIFICATION</scope>
</reference>
<reference evidence="7 8" key="1">
    <citation type="submission" date="2012-10" db="EMBL/GenBank/DDBJ databases">
        <authorList>
            <consortium name="Gibbon Genome Sequencing Consortium"/>
        </authorList>
    </citation>
    <scope>NUCLEOTIDE SEQUENCE [LARGE SCALE GENOMIC DNA]</scope>
</reference>
<evidence type="ECO:0000313" key="8">
    <source>
        <dbReference type="Proteomes" id="UP000001073"/>
    </source>
</evidence>
<name>A0A2I3H9S4_NOMLE</name>
<feature type="compositionally biased region" description="Acidic residues" evidence="6">
    <location>
        <begin position="454"/>
        <end position="469"/>
    </location>
</feature>
<dbReference type="GO" id="GO:0035082">
    <property type="term" value="P:axoneme assembly"/>
    <property type="evidence" value="ECO:0007669"/>
    <property type="project" value="TreeGrafter"/>
</dbReference>
<dbReference type="GO" id="GO:0060294">
    <property type="term" value="P:cilium movement involved in cell motility"/>
    <property type="evidence" value="ECO:0007669"/>
    <property type="project" value="InterPro"/>
</dbReference>
<gene>
    <name evidence="7" type="primary">RSPH4A</name>
</gene>
<dbReference type="GeneTree" id="ENSGT00500000044869"/>
<dbReference type="AlphaFoldDB" id="A0A2I3H9S4"/>
<feature type="compositionally biased region" description="Polar residues" evidence="6">
    <location>
        <begin position="78"/>
        <end position="95"/>
    </location>
</feature>